<evidence type="ECO:0000259" key="10">
    <source>
        <dbReference type="Pfam" id="PF04290"/>
    </source>
</evidence>
<evidence type="ECO:0000256" key="4">
    <source>
        <dbReference type="ARBA" id="ARBA00022519"/>
    </source>
</evidence>
<feature type="transmembrane region" description="Helical" evidence="9">
    <location>
        <begin position="56"/>
        <end position="74"/>
    </location>
</feature>
<dbReference type="Pfam" id="PF04290">
    <property type="entry name" value="DctQ"/>
    <property type="match status" value="1"/>
</dbReference>
<dbReference type="InterPro" id="IPR055348">
    <property type="entry name" value="DctQ"/>
</dbReference>
<evidence type="ECO:0000256" key="5">
    <source>
        <dbReference type="ARBA" id="ARBA00022692"/>
    </source>
</evidence>
<dbReference type="PANTHER" id="PTHR35011:SF11">
    <property type="entry name" value="TRAP TRANSPORTER SMALL PERMEASE PROTEIN"/>
    <property type="match status" value="1"/>
</dbReference>
<proteinExistence type="inferred from homology"/>
<organism evidence="11 12">
    <name type="scientific">Halanaerobium saccharolyticum</name>
    <dbReference type="NCBI Taxonomy" id="43595"/>
    <lineage>
        <taxon>Bacteria</taxon>
        <taxon>Bacillati</taxon>
        <taxon>Bacillota</taxon>
        <taxon>Clostridia</taxon>
        <taxon>Halanaerobiales</taxon>
        <taxon>Halanaerobiaceae</taxon>
        <taxon>Halanaerobium</taxon>
    </lineage>
</organism>
<dbReference type="PANTHER" id="PTHR35011">
    <property type="entry name" value="2,3-DIKETO-L-GULONATE TRAP TRANSPORTER SMALL PERMEASE PROTEIN YIAM"/>
    <property type="match status" value="1"/>
</dbReference>
<dbReference type="Proteomes" id="UP000295064">
    <property type="component" value="Unassembled WGS sequence"/>
</dbReference>
<evidence type="ECO:0000313" key="11">
    <source>
        <dbReference type="EMBL" id="TDO83380.1"/>
    </source>
</evidence>
<accession>A0A4R6LLE2</accession>
<sequence length="183" mass="21301">MSEKKKKGKIKSVLDLSEELISYLAMIFLVVMIIIVSTTVLTRYTINFTFRWTDEVALMMMIWFGFLGMALGVKQSVHLSIEYFMSLFPDKYQGYIYRVENFLVGLFGWYLLRFGWQLFSRFKTTVLPATQWSRGLLFIPLPVAGFFILVYSIFQFFGILENKSSIVDEAALEEDNEILEEGN</sequence>
<comment type="subcellular location">
    <subcellularLocation>
        <location evidence="1">Cell inner membrane</location>
        <topology evidence="1">Multi-pass membrane protein</topology>
    </subcellularLocation>
</comment>
<keyword evidence="7 9" id="KW-0472">Membrane</keyword>
<keyword evidence="6 9" id="KW-1133">Transmembrane helix</keyword>
<evidence type="ECO:0000256" key="3">
    <source>
        <dbReference type="ARBA" id="ARBA00022475"/>
    </source>
</evidence>
<feature type="transmembrane region" description="Helical" evidence="9">
    <location>
        <begin position="95"/>
        <end position="112"/>
    </location>
</feature>
<evidence type="ECO:0000256" key="6">
    <source>
        <dbReference type="ARBA" id="ARBA00022989"/>
    </source>
</evidence>
<dbReference type="AlphaFoldDB" id="A0A4R6LLE2"/>
<keyword evidence="4" id="KW-0997">Cell inner membrane</keyword>
<dbReference type="EMBL" id="SNWX01000025">
    <property type="protein sequence ID" value="TDO83380.1"/>
    <property type="molecule type" value="Genomic_DNA"/>
</dbReference>
<comment type="similarity">
    <text evidence="8">Belongs to the TRAP transporter small permease family.</text>
</comment>
<dbReference type="GO" id="GO:0015740">
    <property type="term" value="P:C4-dicarboxylate transport"/>
    <property type="evidence" value="ECO:0007669"/>
    <property type="project" value="TreeGrafter"/>
</dbReference>
<keyword evidence="5 9" id="KW-0812">Transmembrane</keyword>
<feature type="transmembrane region" description="Helical" evidence="9">
    <location>
        <begin position="20"/>
        <end position="44"/>
    </location>
</feature>
<evidence type="ECO:0000256" key="2">
    <source>
        <dbReference type="ARBA" id="ARBA00022448"/>
    </source>
</evidence>
<reference evidence="11 12" key="1">
    <citation type="submission" date="2019-03" db="EMBL/GenBank/DDBJ databases">
        <title>Subsurface microbial communities from deep shales in Ohio and West Virginia, USA.</title>
        <authorList>
            <person name="Wrighton K."/>
        </authorList>
    </citation>
    <scope>NUCLEOTIDE SEQUENCE [LARGE SCALE GENOMIC DNA]</scope>
    <source>
        <strain evidence="11 12">MA284_T2</strain>
    </source>
</reference>
<comment type="caution">
    <text evidence="11">The sequence shown here is derived from an EMBL/GenBank/DDBJ whole genome shotgun (WGS) entry which is preliminary data.</text>
</comment>
<dbReference type="GO" id="GO:0005886">
    <property type="term" value="C:plasma membrane"/>
    <property type="evidence" value="ECO:0007669"/>
    <property type="project" value="UniProtKB-SubCell"/>
</dbReference>
<dbReference type="RefSeq" id="WP_133515795.1">
    <property type="nucleotide sequence ID" value="NZ_SNWX01000025.1"/>
</dbReference>
<dbReference type="OrthoDB" id="49066at2"/>
<dbReference type="InterPro" id="IPR007387">
    <property type="entry name" value="TRAP_DctQ"/>
</dbReference>
<feature type="domain" description="Tripartite ATP-independent periplasmic transporters DctQ component" evidence="10">
    <location>
        <begin position="32"/>
        <end position="159"/>
    </location>
</feature>
<dbReference type="GO" id="GO:0022857">
    <property type="term" value="F:transmembrane transporter activity"/>
    <property type="evidence" value="ECO:0007669"/>
    <property type="project" value="TreeGrafter"/>
</dbReference>
<gene>
    <name evidence="11" type="ORF">DFR79_1254</name>
</gene>
<evidence type="ECO:0000256" key="8">
    <source>
        <dbReference type="ARBA" id="ARBA00038436"/>
    </source>
</evidence>
<evidence type="ECO:0000256" key="1">
    <source>
        <dbReference type="ARBA" id="ARBA00004429"/>
    </source>
</evidence>
<evidence type="ECO:0000256" key="9">
    <source>
        <dbReference type="SAM" id="Phobius"/>
    </source>
</evidence>
<name>A0A4R6LLE2_9FIRM</name>
<evidence type="ECO:0000313" key="12">
    <source>
        <dbReference type="Proteomes" id="UP000295064"/>
    </source>
</evidence>
<protein>
    <submittedName>
        <fullName evidence="11">TRAP-type C4-dicarboxylate transport system permease small subunit</fullName>
    </submittedName>
</protein>
<evidence type="ECO:0000256" key="7">
    <source>
        <dbReference type="ARBA" id="ARBA00023136"/>
    </source>
</evidence>
<keyword evidence="2" id="KW-0813">Transport</keyword>
<feature type="transmembrane region" description="Helical" evidence="9">
    <location>
        <begin position="132"/>
        <end position="154"/>
    </location>
</feature>
<keyword evidence="3" id="KW-1003">Cell membrane</keyword>